<keyword evidence="1" id="KW-0233">DNA recombination</keyword>
<proteinExistence type="predicted"/>
<dbReference type="GO" id="GO:0006310">
    <property type="term" value="P:DNA recombination"/>
    <property type="evidence" value="ECO:0007669"/>
    <property type="project" value="UniProtKB-KW"/>
</dbReference>
<sequence length="303" mass="33215">AKSTLKKYGQGTAVFKHFCNAESTPHNQCLPADKFLLCAFAALRVGEGAGVTARGVITAVKAWHIMNDAPWEGNICLCYTLCSIENMTPSSSKQDQRPPVTAAILEALHKNLDHNDPRDTAVFASTCCAFWGQISISEILSKTQKSFIPGHIPLVSDLAPPSSQAGSCMLKLLHTKTKGEKGDTAMLCRQRGASNLIKAIENHLFVNSIPDNLPLFSHRNRAGRLICLTRKKFMLCCNVIWAALGYPVSMGHNFRISSTTELLLAGVSPAVIQVMGCWKSDAFLVYWCRLDLLAPLHTKYLKL</sequence>
<comment type="caution">
    <text evidence="2">The sequence shown here is derived from an EMBL/GenBank/DDBJ whole genome shotgun (WGS) entry which is preliminary data.</text>
</comment>
<feature type="non-terminal residue" evidence="2">
    <location>
        <position position="1"/>
    </location>
</feature>
<reference evidence="2" key="1">
    <citation type="submission" date="2023-03" db="EMBL/GenBank/DDBJ databases">
        <title>Massive genome expansion in bonnet fungi (Mycena s.s.) driven by repeated elements and novel gene families across ecological guilds.</title>
        <authorList>
            <consortium name="Lawrence Berkeley National Laboratory"/>
            <person name="Harder C.B."/>
            <person name="Miyauchi S."/>
            <person name="Viragh M."/>
            <person name="Kuo A."/>
            <person name="Thoen E."/>
            <person name="Andreopoulos B."/>
            <person name="Lu D."/>
            <person name="Skrede I."/>
            <person name="Drula E."/>
            <person name="Henrissat B."/>
            <person name="Morin E."/>
            <person name="Kohler A."/>
            <person name="Barry K."/>
            <person name="LaButti K."/>
            <person name="Morin E."/>
            <person name="Salamov A."/>
            <person name="Lipzen A."/>
            <person name="Mereny Z."/>
            <person name="Hegedus B."/>
            <person name="Baldrian P."/>
            <person name="Stursova M."/>
            <person name="Weitz H."/>
            <person name="Taylor A."/>
            <person name="Grigoriev I.V."/>
            <person name="Nagy L.G."/>
            <person name="Martin F."/>
            <person name="Kauserud H."/>
        </authorList>
    </citation>
    <scope>NUCLEOTIDE SEQUENCE</scope>
    <source>
        <strain evidence="2">CBHHK067</strain>
    </source>
</reference>
<name>A0AAD7G8I3_MYCRO</name>
<dbReference type="InterPro" id="IPR011010">
    <property type="entry name" value="DNA_brk_join_enz"/>
</dbReference>
<dbReference type="InterPro" id="IPR013762">
    <property type="entry name" value="Integrase-like_cat_sf"/>
</dbReference>
<dbReference type="GO" id="GO:0015074">
    <property type="term" value="P:DNA integration"/>
    <property type="evidence" value="ECO:0007669"/>
    <property type="project" value="InterPro"/>
</dbReference>
<dbReference type="AlphaFoldDB" id="A0AAD7G8I3"/>
<dbReference type="InterPro" id="IPR052925">
    <property type="entry name" value="Phage_Integrase-like_Recomb"/>
</dbReference>
<dbReference type="Proteomes" id="UP001221757">
    <property type="component" value="Unassembled WGS sequence"/>
</dbReference>
<dbReference type="GO" id="GO:0003677">
    <property type="term" value="F:DNA binding"/>
    <property type="evidence" value="ECO:0007669"/>
    <property type="project" value="InterPro"/>
</dbReference>
<protein>
    <submittedName>
        <fullName evidence="2">Uncharacterized protein</fullName>
    </submittedName>
</protein>
<dbReference type="PANTHER" id="PTHR34605:SF3">
    <property type="entry name" value="P CELL-TYPE AGGLUTINATION PROTEIN MAP4-LIKE-RELATED"/>
    <property type="match status" value="1"/>
</dbReference>
<evidence type="ECO:0000313" key="3">
    <source>
        <dbReference type="Proteomes" id="UP001221757"/>
    </source>
</evidence>
<dbReference type="Gene3D" id="1.10.443.10">
    <property type="entry name" value="Intergrase catalytic core"/>
    <property type="match status" value="1"/>
</dbReference>
<dbReference type="PANTHER" id="PTHR34605">
    <property type="entry name" value="PHAGE_INTEGRASE DOMAIN-CONTAINING PROTEIN"/>
    <property type="match status" value="1"/>
</dbReference>
<gene>
    <name evidence="2" type="ORF">B0H17DRAFT_945074</name>
</gene>
<accession>A0AAD7G8I3</accession>
<organism evidence="2 3">
    <name type="scientific">Mycena rosella</name>
    <name type="common">Pink bonnet</name>
    <name type="synonym">Agaricus rosellus</name>
    <dbReference type="NCBI Taxonomy" id="1033263"/>
    <lineage>
        <taxon>Eukaryota</taxon>
        <taxon>Fungi</taxon>
        <taxon>Dikarya</taxon>
        <taxon>Basidiomycota</taxon>
        <taxon>Agaricomycotina</taxon>
        <taxon>Agaricomycetes</taxon>
        <taxon>Agaricomycetidae</taxon>
        <taxon>Agaricales</taxon>
        <taxon>Marasmiineae</taxon>
        <taxon>Mycenaceae</taxon>
        <taxon>Mycena</taxon>
    </lineage>
</organism>
<evidence type="ECO:0000256" key="1">
    <source>
        <dbReference type="ARBA" id="ARBA00023172"/>
    </source>
</evidence>
<evidence type="ECO:0000313" key="2">
    <source>
        <dbReference type="EMBL" id="KAJ7677321.1"/>
    </source>
</evidence>
<keyword evidence="3" id="KW-1185">Reference proteome</keyword>
<dbReference type="SUPFAM" id="SSF56349">
    <property type="entry name" value="DNA breaking-rejoining enzymes"/>
    <property type="match status" value="1"/>
</dbReference>
<dbReference type="EMBL" id="JARKIE010000139">
    <property type="protein sequence ID" value="KAJ7677321.1"/>
    <property type="molecule type" value="Genomic_DNA"/>
</dbReference>